<evidence type="ECO:0000313" key="2">
    <source>
        <dbReference type="Proteomes" id="UP000028542"/>
    </source>
</evidence>
<dbReference type="Proteomes" id="UP000028542">
    <property type="component" value="Unassembled WGS sequence"/>
</dbReference>
<dbReference type="EMBL" id="JPMD01000001">
    <property type="protein sequence ID" value="KEZ88804.1"/>
    <property type="molecule type" value="Genomic_DNA"/>
</dbReference>
<accession>A0A084JIM0</accession>
<dbReference type="STRING" id="318464.IO99_01165"/>
<sequence length="96" mass="11728">MKKKKFIKCLSHFLIITEKLQDKEYETIFNEYISKGIECIKEIYNPNIINNERIEDLKSDEEEFLLYISKLENKITNENHYVKYLKKSFESISYYE</sequence>
<evidence type="ECO:0000313" key="1">
    <source>
        <dbReference type="EMBL" id="KEZ88804.1"/>
    </source>
</evidence>
<keyword evidence="2" id="KW-1185">Reference proteome</keyword>
<name>A0A084JIM0_9CLOT</name>
<comment type="caution">
    <text evidence="1">The sequence shown here is derived from an EMBL/GenBank/DDBJ whole genome shotgun (WGS) entry which is preliminary data.</text>
</comment>
<dbReference type="AlphaFoldDB" id="A0A084JIM0"/>
<reference evidence="1 2" key="1">
    <citation type="submission" date="2014-07" db="EMBL/GenBank/DDBJ databases">
        <title>Draft genome of Clostridium sulfidigenes 113A isolated from sediments associated with methane hydrate from Krishna Godavari basin.</title>
        <authorList>
            <person name="Honkalas V.S."/>
            <person name="Dabir A.P."/>
            <person name="Arora P."/>
            <person name="Dhakephalkar P.K."/>
        </authorList>
    </citation>
    <scope>NUCLEOTIDE SEQUENCE [LARGE SCALE GENOMIC DNA]</scope>
    <source>
        <strain evidence="1 2">113A</strain>
    </source>
</reference>
<gene>
    <name evidence="1" type="ORF">IO99_01165</name>
</gene>
<proteinExistence type="predicted"/>
<dbReference type="RefSeq" id="WP_035129218.1">
    <property type="nucleotide sequence ID" value="NZ_JPMD01000001.1"/>
</dbReference>
<organism evidence="1 2">
    <name type="scientific">Clostridium sulfidigenes</name>
    <dbReference type="NCBI Taxonomy" id="318464"/>
    <lineage>
        <taxon>Bacteria</taxon>
        <taxon>Bacillati</taxon>
        <taxon>Bacillota</taxon>
        <taxon>Clostridia</taxon>
        <taxon>Eubacteriales</taxon>
        <taxon>Clostridiaceae</taxon>
        <taxon>Clostridium</taxon>
    </lineage>
</organism>
<protein>
    <submittedName>
        <fullName evidence="1">Uncharacterized protein</fullName>
    </submittedName>
</protein>